<dbReference type="PANTHER" id="PTHR24421:SF10">
    <property type="entry name" value="NITRATE_NITRITE SENSOR PROTEIN NARQ"/>
    <property type="match status" value="1"/>
</dbReference>
<keyword evidence="14" id="KW-1185">Reference proteome</keyword>
<name>A0A1J4NSS6_9ACTN</name>
<proteinExistence type="predicted"/>
<keyword evidence="5" id="KW-0547">Nucleotide-binding</keyword>
<comment type="caution">
    <text evidence="13">The sequence shown here is derived from an EMBL/GenBank/DDBJ whole genome shotgun (WGS) entry which is preliminary data.</text>
</comment>
<feature type="region of interest" description="Disordered" evidence="9">
    <location>
        <begin position="364"/>
        <end position="383"/>
    </location>
</feature>
<dbReference type="STRING" id="1428628.WN71_024280"/>
<dbReference type="EC" id="2.7.13.3" evidence="2"/>
<evidence type="ECO:0000256" key="2">
    <source>
        <dbReference type="ARBA" id="ARBA00012438"/>
    </source>
</evidence>
<dbReference type="PANTHER" id="PTHR24421">
    <property type="entry name" value="NITRATE/NITRITE SENSOR PROTEIN NARX-RELATED"/>
    <property type="match status" value="1"/>
</dbReference>
<evidence type="ECO:0000256" key="10">
    <source>
        <dbReference type="SAM" id="Phobius"/>
    </source>
</evidence>
<protein>
    <recommendedName>
        <fullName evidence="2">histidine kinase</fullName>
        <ecNumber evidence="2">2.7.13.3</ecNumber>
    </recommendedName>
</protein>
<keyword evidence="3" id="KW-0597">Phosphoprotein</keyword>
<feature type="compositionally biased region" description="Low complexity" evidence="9">
    <location>
        <begin position="367"/>
        <end position="383"/>
    </location>
</feature>
<dbReference type="Gene3D" id="1.20.5.1930">
    <property type="match status" value="1"/>
</dbReference>
<evidence type="ECO:0000259" key="11">
    <source>
        <dbReference type="Pfam" id="PF07730"/>
    </source>
</evidence>
<evidence type="ECO:0000256" key="7">
    <source>
        <dbReference type="ARBA" id="ARBA00022840"/>
    </source>
</evidence>
<dbReference type="GO" id="GO:0000155">
    <property type="term" value="F:phosphorelay sensor kinase activity"/>
    <property type="evidence" value="ECO:0007669"/>
    <property type="project" value="InterPro"/>
</dbReference>
<feature type="compositionally biased region" description="Gly residues" evidence="9">
    <location>
        <begin position="309"/>
        <end position="324"/>
    </location>
</feature>
<sequence>MSADFGSRSFGWPGIDLSVALVSGLVLLARRRAPFWVLGVLLALSVGYQAGGGTIAMTLPSVEVALYTVALQTRRVAAWATALVAVCWAVVTTVAFGSGPWQSPQRLGVIAWIAAAVALGDAVRSRRAVVDALRERAERAERTKAEEAARRVVEERVRIARDLHDVVAHQLILIHAQAGVGVYLEESGAAADPALLPQIRDGAKAALEELRDLVCVLAPPDEDGAPYQPTPRLDRLPDLVVSCRHAGLEVELREYGAAVELSAAVDVAAYRIVQEALTNVHRHAGVERATVELDWGRERLRLRVLNGPGTVGGRTGPKGPGNGRGTVSIKERASALGGRARLGRQGGGFLVEAELPYRGTVGRRFEGPAAEGPGAHGTAEAGV</sequence>
<dbReference type="Proteomes" id="UP000034196">
    <property type="component" value="Unassembled WGS sequence"/>
</dbReference>
<feature type="domain" description="Signal transduction histidine kinase subgroup 3 dimerisation and phosphoacceptor" evidence="11">
    <location>
        <begin position="155"/>
        <end position="221"/>
    </location>
</feature>
<dbReference type="InterPro" id="IPR036890">
    <property type="entry name" value="HATPase_C_sf"/>
</dbReference>
<evidence type="ECO:0000256" key="3">
    <source>
        <dbReference type="ARBA" id="ARBA00022553"/>
    </source>
</evidence>
<evidence type="ECO:0000256" key="1">
    <source>
        <dbReference type="ARBA" id="ARBA00000085"/>
    </source>
</evidence>
<evidence type="ECO:0000256" key="6">
    <source>
        <dbReference type="ARBA" id="ARBA00022777"/>
    </source>
</evidence>
<dbReference type="GO" id="GO:0005524">
    <property type="term" value="F:ATP binding"/>
    <property type="evidence" value="ECO:0007669"/>
    <property type="project" value="UniProtKB-KW"/>
</dbReference>
<keyword evidence="8" id="KW-0902">Two-component regulatory system</keyword>
<evidence type="ECO:0000259" key="12">
    <source>
        <dbReference type="Pfam" id="PF23539"/>
    </source>
</evidence>
<reference evidence="13" key="1">
    <citation type="submission" date="2016-10" db="EMBL/GenBank/DDBJ databases">
        <title>Genome sequence of Streptomyces mangrovisoli MUSC 149.</title>
        <authorList>
            <person name="Lee L.-H."/>
            <person name="Ser H.-L."/>
        </authorList>
    </citation>
    <scope>NUCLEOTIDE SEQUENCE [LARGE SCALE GENOMIC DNA]</scope>
    <source>
        <strain evidence="13">MUSC 149</strain>
    </source>
</reference>
<accession>A0A1J4NSS6</accession>
<dbReference type="CDD" id="cd16917">
    <property type="entry name" value="HATPase_UhpB-NarQ-NarX-like"/>
    <property type="match status" value="1"/>
</dbReference>
<dbReference type="AlphaFoldDB" id="A0A1J4NSS6"/>
<keyword evidence="10" id="KW-0812">Transmembrane</keyword>
<keyword evidence="10" id="KW-0472">Membrane</keyword>
<organism evidence="13 14">
    <name type="scientific">Streptomyces mangrovisoli</name>
    <dbReference type="NCBI Taxonomy" id="1428628"/>
    <lineage>
        <taxon>Bacteria</taxon>
        <taxon>Bacillati</taxon>
        <taxon>Actinomycetota</taxon>
        <taxon>Actinomycetes</taxon>
        <taxon>Kitasatosporales</taxon>
        <taxon>Streptomycetaceae</taxon>
        <taxon>Streptomyces</taxon>
    </lineage>
</organism>
<dbReference type="Pfam" id="PF07730">
    <property type="entry name" value="HisKA_3"/>
    <property type="match status" value="1"/>
</dbReference>
<keyword evidence="6" id="KW-0418">Kinase</keyword>
<dbReference type="InterPro" id="IPR055558">
    <property type="entry name" value="DUF7134"/>
</dbReference>
<dbReference type="GO" id="GO:0016020">
    <property type="term" value="C:membrane"/>
    <property type="evidence" value="ECO:0007669"/>
    <property type="project" value="InterPro"/>
</dbReference>
<dbReference type="InterPro" id="IPR011712">
    <property type="entry name" value="Sig_transdc_His_kin_sub3_dim/P"/>
</dbReference>
<gene>
    <name evidence="13" type="ORF">WN71_024280</name>
</gene>
<dbReference type="Pfam" id="PF23539">
    <property type="entry name" value="DUF7134"/>
    <property type="match status" value="1"/>
</dbReference>
<dbReference type="InterPro" id="IPR050482">
    <property type="entry name" value="Sensor_HK_TwoCompSys"/>
</dbReference>
<keyword evidence="10" id="KW-1133">Transmembrane helix</keyword>
<dbReference type="SUPFAM" id="SSF55874">
    <property type="entry name" value="ATPase domain of HSP90 chaperone/DNA topoisomerase II/histidine kinase"/>
    <property type="match status" value="1"/>
</dbReference>
<evidence type="ECO:0000313" key="14">
    <source>
        <dbReference type="Proteomes" id="UP000034196"/>
    </source>
</evidence>
<keyword evidence="7" id="KW-0067">ATP-binding</keyword>
<feature type="transmembrane region" description="Helical" evidence="10">
    <location>
        <begin position="36"/>
        <end position="56"/>
    </location>
</feature>
<dbReference type="Gene3D" id="3.30.565.10">
    <property type="entry name" value="Histidine kinase-like ATPase, C-terminal domain"/>
    <property type="match status" value="1"/>
</dbReference>
<evidence type="ECO:0000256" key="4">
    <source>
        <dbReference type="ARBA" id="ARBA00022679"/>
    </source>
</evidence>
<evidence type="ECO:0000256" key="8">
    <source>
        <dbReference type="ARBA" id="ARBA00023012"/>
    </source>
</evidence>
<evidence type="ECO:0000313" key="13">
    <source>
        <dbReference type="EMBL" id="OIJ65387.1"/>
    </source>
</evidence>
<dbReference type="GO" id="GO:0046983">
    <property type="term" value="F:protein dimerization activity"/>
    <property type="evidence" value="ECO:0007669"/>
    <property type="project" value="InterPro"/>
</dbReference>
<evidence type="ECO:0000256" key="5">
    <source>
        <dbReference type="ARBA" id="ARBA00022741"/>
    </source>
</evidence>
<evidence type="ECO:0000256" key="9">
    <source>
        <dbReference type="SAM" id="MobiDB-lite"/>
    </source>
</evidence>
<feature type="transmembrane region" description="Helical" evidence="10">
    <location>
        <begin position="12"/>
        <end position="29"/>
    </location>
</feature>
<feature type="transmembrane region" description="Helical" evidence="10">
    <location>
        <begin position="76"/>
        <end position="97"/>
    </location>
</feature>
<keyword evidence="4" id="KW-0808">Transferase</keyword>
<dbReference type="OrthoDB" id="227596at2"/>
<feature type="domain" description="DUF7134" evidence="12">
    <location>
        <begin position="17"/>
        <end position="127"/>
    </location>
</feature>
<feature type="region of interest" description="Disordered" evidence="9">
    <location>
        <begin position="307"/>
        <end position="326"/>
    </location>
</feature>
<dbReference type="EMBL" id="LAVA02000058">
    <property type="protein sequence ID" value="OIJ65387.1"/>
    <property type="molecule type" value="Genomic_DNA"/>
</dbReference>
<comment type="catalytic activity">
    <reaction evidence="1">
        <text>ATP + protein L-histidine = ADP + protein N-phospho-L-histidine.</text>
        <dbReference type="EC" id="2.7.13.3"/>
    </reaction>
</comment>